<organism evidence="2">
    <name type="scientific">Sesamum radiatum</name>
    <name type="common">Black benniseed</name>
    <dbReference type="NCBI Taxonomy" id="300843"/>
    <lineage>
        <taxon>Eukaryota</taxon>
        <taxon>Viridiplantae</taxon>
        <taxon>Streptophyta</taxon>
        <taxon>Embryophyta</taxon>
        <taxon>Tracheophyta</taxon>
        <taxon>Spermatophyta</taxon>
        <taxon>Magnoliopsida</taxon>
        <taxon>eudicotyledons</taxon>
        <taxon>Gunneridae</taxon>
        <taxon>Pentapetalae</taxon>
        <taxon>asterids</taxon>
        <taxon>lamiids</taxon>
        <taxon>Lamiales</taxon>
        <taxon>Pedaliaceae</taxon>
        <taxon>Sesamum</taxon>
    </lineage>
</organism>
<dbReference type="CDD" id="cd09272">
    <property type="entry name" value="RNase_HI_RT_Ty1"/>
    <property type="match status" value="1"/>
</dbReference>
<evidence type="ECO:0000313" key="2">
    <source>
        <dbReference type="EMBL" id="KAL0329324.1"/>
    </source>
</evidence>
<dbReference type="PANTHER" id="PTHR11439">
    <property type="entry name" value="GAG-POL-RELATED RETROTRANSPOSON"/>
    <property type="match status" value="1"/>
</dbReference>
<name>A0AAW2MCU5_SESRA</name>
<feature type="domain" description="Reverse transcriptase Ty1/copia-type" evidence="1">
    <location>
        <begin position="4"/>
        <end position="79"/>
    </location>
</feature>
<dbReference type="AlphaFoldDB" id="A0AAW2MCU5"/>
<dbReference type="EMBL" id="JACGWJ010000022">
    <property type="protein sequence ID" value="KAL0329324.1"/>
    <property type="molecule type" value="Genomic_DNA"/>
</dbReference>
<accession>A0AAW2MCU5</accession>
<reference evidence="2" key="1">
    <citation type="submission" date="2020-06" db="EMBL/GenBank/DDBJ databases">
        <authorList>
            <person name="Li T."/>
            <person name="Hu X."/>
            <person name="Zhang T."/>
            <person name="Song X."/>
            <person name="Zhang H."/>
            <person name="Dai N."/>
            <person name="Sheng W."/>
            <person name="Hou X."/>
            <person name="Wei L."/>
        </authorList>
    </citation>
    <scope>NUCLEOTIDE SEQUENCE</scope>
    <source>
        <strain evidence="2">G02</strain>
        <tissue evidence="2">Leaf</tissue>
    </source>
</reference>
<sequence length="247" mass="28386">MSKHVDDMLIFGSNLQVINETKRFLCSQFDMNDLGETDVILGVKIRKTDNGFSLCQSHYIEKVLKRFNCHDEIPVRTPYDPSICFRKNNGDIVSQAEYAKIVGSIMFLMNYTRPNIAYAISILIRYTHNPNKEHRDTLRRLLRYLKGQEAEWLRNLVGDIPLWGSFVPVSLRCDSQTAIGIVKNYAYNDKGRHICIRLVAVKELLKNGIISLDYMRSERNLADSLTKGLTTRIILETSRAMGLKPLQ</sequence>
<dbReference type="PANTHER" id="PTHR11439:SF440">
    <property type="entry name" value="INTEGRASE CATALYTIC DOMAIN-CONTAINING PROTEIN"/>
    <property type="match status" value="1"/>
</dbReference>
<dbReference type="InterPro" id="IPR013103">
    <property type="entry name" value="RVT_2"/>
</dbReference>
<comment type="caution">
    <text evidence="2">The sequence shown here is derived from an EMBL/GenBank/DDBJ whole genome shotgun (WGS) entry which is preliminary data.</text>
</comment>
<dbReference type="Pfam" id="PF07727">
    <property type="entry name" value="RVT_2"/>
    <property type="match status" value="1"/>
</dbReference>
<gene>
    <name evidence="2" type="ORF">Sradi_4919100</name>
</gene>
<protein>
    <submittedName>
        <fullName evidence="2">Retrovirus-related Pol polyprotein from transposon TNT 1-94</fullName>
    </submittedName>
</protein>
<reference evidence="2" key="2">
    <citation type="journal article" date="2024" name="Plant">
        <title>Genomic evolution and insights into agronomic trait innovations of Sesamum species.</title>
        <authorList>
            <person name="Miao H."/>
            <person name="Wang L."/>
            <person name="Qu L."/>
            <person name="Liu H."/>
            <person name="Sun Y."/>
            <person name="Le M."/>
            <person name="Wang Q."/>
            <person name="Wei S."/>
            <person name="Zheng Y."/>
            <person name="Lin W."/>
            <person name="Duan Y."/>
            <person name="Cao H."/>
            <person name="Xiong S."/>
            <person name="Wang X."/>
            <person name="Wei L."/>
            <person name="Li C."/>
            <person name="Ma Q."/>
            <person name="Ju M."/>
            <person name="Zhao R."/>
            <person name="Li G."/>
            <person name="Mu C."/>
            <person name="Tian Q."/>
            <person name="Mei H."/>
            <person name="Zhang T."/>
            <person name="Gao T."/>
            <person name="Zhang H."/>
        </authorList>
    </citation>
    <scope>NUCLEOTIDE SEQUENCE</scope>
    <source>
        <strain evidence="2">G02</strain>
    </source>
</reference>
<evidence type="ECO:0000259" key="1">
    <source>
        <dbReference type="Pfam" id="PF07727"/>
    </source>
</evidence>
<proteinExistence type="predicted"/>